<dbReference type="SUPFAM" id="SSF46955">
    <property type="entry name" value="Putative DNA-binding domain"/>
    <property type="match status" value="1"/>
</dbReference>
<dbReference type="GO" id="GO:0003700">
    <property type="term" value="F:DNA-binding transcription factor activity"/>
    <property type="evidence" value="ECO:0007669"/>
    <property type="project" value="InterPro"/>
</dbReference>
<sequence>MANQRSSGRRLYAISVVAELLGTGQQNIRLYERRGLLTPKRTEGGTRQYSESDLAVLRRIGELLDEGLNLAGVAKVLELEMDNTRLRRQLKRARTSRPIKDNDNSDGV</sequence>
<dbReference type="AlphaFoldDB" id="A0AAU8EK89"/>
<dbReference type="Pfam" id="PF13411">
    <property type="entry name" value="MerR_1"/>
    <property type="match status" value="1"/>
</dbReference>
<evidence type="ECO:0000313" key="3">
    <source>
        <dbReference type="EMBL" id="XCH09965.1"/>
    </source>
</evidence>
<dbReference type="SMART" id="SM00422">
    <property type="entry name" value="HTH_MERR"/>
    <property type="match status" value="1"/>
</dbReference>
<organism evidence="3">
    <name type="scientific">Arthrobacter sp. K5</name>
    <dbReference type="NCBI Taxonomy" id="2839623"/>
    <lineage>
        <taxon>Bacteria</taxon>
        <taxon>Bacillati</taxon>
        <taxon>Actinomycetota</taxon>
        <taxon>Actinomycetes</taxon>
        <taxon>Micrococcales</taxon>
        <taxon>Micrococcaceae</taxon>
        <taxon>Arthrobacter</taxon>
    </lineage>
</organism>
<dbReference type="PANTHER" id="PTHR30204">
    <property type="entry name" value="REDOX-CYCLING DRUG-SENSING TRANSCRIPTIONAL ACTIVATOR SOXR"/>
    <property type="match status" value="1"/>
</dbReference>
<keyword evidence="1" id="KW-0238">DNA-binding</keyword>
<dbReference type="GO" id="GO:0003677">
    <property type="term" value="F:DNA binding"/>
    <property type="evidence" value="ECO:0007669"/>
    <property type="project" value="UniProtKB-KW"/>
</dbReference>
<protein>
    <submittedName>
        <fullName evidence="3">MerR family transcriptional regulator</fullName>
    </submittedName>
</protein>
<dbReference type="InterPro" id="IPR009061">
    <property type="entry name" value="DNA-bd_dom_put_sf"/>
</dbReference>
<dbReference type="InterPro" id="IPR047057">
    <property type="entry name" value="MerR_fam"/>
</dbReference>
<accession>A0AAU8EK89</accession>
<reference evidence="3" key="1">
    <citation type="submission" date="2024-06" db="EMBL/GenBank/DDBJ databases">
        <title>Biodegradation of dimethachlon by Arthrobacter sp. K5: mechanistic insights and ecological implications.</title>
        <authorList>
            <person name="Hu S."/>
            <person name="Lu P."/>
        </authorList>
    </citation>
    <scope>NUCLEOTIDE SEQUENCE</scope>
    <source>
        <strain evidence="3">K5</strain>
    </source>
</reference>
<gene>
    <name evidence="3" type="ORF">ABRP34_14045</name>
</gene>
<evidence type="ECO:0000259" key="2">
    <source>
        <dbReference type="PROSITE" id="PS50937"/>
    </source>
</evidence>
<dbReference type="InterPro" id="IPR000551">
    <property type="entry name" value="MerR-type_HTH_dom"/>
</dbReference>
<evidence type="ECO:0000256" key="1">
    <source>
        <dbReference type="ARBA" id="ARBA00023125"/>
    </source>
</evidence>
<feature type="domain" description="HTH merR-type" evidence="2">
    <location>
        <begin position="11"/>
        <end position="79"/>
    </location>
</feature>
<name>A0AAU8EK89_9MICC</name>
<proteinExistence type="predicted"/>
<dbReference type="PANTHER" id="PTHR30204:SF58">
    <property type="entry name" value="HTH-TYPE TRANSCRIPTIONAL REGULATOR YFMP"/>
    <property type="match status" value="1"/>
</dbReference>
<dbReference type="PROSITE" id="PS50937">
    <property type="entry name" value="HTH_MERR_2"/>
    <property type="match status" value="1"/>
</dbReference>
<dbReference type="EMBL" id="CP159279">
    <property type="protein sequence ID" value="XCH09965.1"/>
    <property type="molecule type" value="Genomic_DNA"/>
</dbReference>
<dbReference type="Gene3D" id="1.10.1660.10">
    <property type="match status" value="1"/>
</dbReference>
<dbReference type="RefSeq" id="WP_353710638.1">
    <property type="nucleotide sequence ID" value="NZ_CP159279.1"/>
</dbReference>